<dbReference type="GO" id="GO:0005096">
    <property type="term" value="F:GTPase activator activity"/>
    <property type="evidence" value="ECO:0007669"/>
    <property type="project" value="TreeGrafter"/>
</dbReference>
<feature type="compositionally biased region" description="Low complexity" evidence="3">
    <location>
        <begin position="1140"/>
        <end position="1150"/>
    </location>
</feature>
<feature type="region of interest" description="Disordered" evidence="3">
    <location>
        <begin position="1134"/>
        <end position="1168"/>
    </location>
</feature>
<dbReference type="SUPFAM" id="SSF47923">
    <property type="entry name" value="Ypt/Rab-GAP domain of gyp1p"/>
    <property type="match status" value="2"/>
</dbReference>
<dbReference type="Gene3D" id="1.10.8.270">
    <property type="entry name" value="putative rabgap domain of human tbc1 domain family member 14 like domains"/>
    <property type="match status" value="1"/>
</dbReference>
<protein>
    <submittedName>
        <fullName evidence="6">TBC1 domain family member 2B-like</fullName>
    </submittedName>
</protein>
<dbReference type="GO" id="GO:0031267">
    <property type="term" value="F:small GTPase binding"/>
    <property type="evidence" value="ECO:0007669"/>
    <property type="project" value="TreeGrafter"/>
</dbReference>
<reference evidence="6" key="1">
    <citation type="submission" date="2020-04" db="EMBL/GenBank/DDBJ databases">
        <authorList>
            <person name="Neveu A P."/>
        </authorList>
    </citation>
    <scope>NUCLEOTIDE SEQUENCE</scope>
    <source>
        <tissue evidence="6">Whole embryo</tissue>
    </source>
</reference>
<feature type="coiled-coil region" evidence="2">
    <location>
        <begin position="196"/>
        <end position="230"/>
    </location>
</feature>
<dbReference type="SMART" id="SM00164">
    <property type="entry name" value="TBC"/>
    <property type="match status" value="1"/>
</dbReference>
<evidence type="ECO:0000259" key="5">
    <source>
        <dbReference type="PROSITE" id="PS50086"/>
    </source>
</evidence>
<dbReference type="InterPro" id="IPR015943">
    <property type="entry name" value="WD40/YVTN_repeat-like_dom_sf"/>
</dbReference>
<feature type="region of interest" description="Disordered" evidence="3">
    <location>
        <begin position="1099"/>
        <end position="1119"/>
    </location>
</feature>
<evidence type="ECO:0000256" key="1">
    <source>
        <dbReference type="ARBA" id="ARBA00004300"/>
    </source>
</evidence>
<comment type="subcellular location">
    <subcellularLocation>
        <location evidence="1">Cytoplasm</location>
        <location evidence="1">Cytoskeleton</location>
        <location evidence="1">Microtubule organizing center</location>
        <location evidence="1">Centrosome</location>
    </subcellularLocation>
</comment>
<feature type="coiled-coil region" evidence="2">
    <location>
        <begin position="259"/>
        <end position="314"/>
    </location>
</feature>
<evidence type="ECO:0000259" key="4">
    <source>
        <dbReference type="PROSITE" id="PS50003"/>
    </source>
</evidence>
<feature type="domain" description="PH" evidence="4">
    <location>
        <begin position="1"/>
        <end position="103"/>
    </location>
</feature>
<dbReference type="InterPro" id="IPR035969">
    <property type="entry name" value="Rab-GAP_TBC_sf"/>
</dbReference>
<evidence type="ECO:0000256" key="2">
    <source>
        <dbReference type="SAM" id="Coils"/>
    </source>
</evidence>
<proteinExistence type="evidence at transcript level"/>
<dbReference type="AlphaFoldDB" id="A0A6F9DUY1"/>
<dbReference type="GO" id="GO:0005813">
    <property type="term" value="C:centrosome"/>
    <property type="evidence" value="ECO:0007669"/>
    <property type="project" value="UniProtKB-SubCell"/>
</dbReference>
<feature type="domain" description="Rab-GAP TBC" evidence="5">
    <location>
        <begin position="444"/>
        <end position="644"/>
    </location>
</feature>
<dbReference type="InterPro" id="IPR056602">
    <property type="entry name" value="Beta-prop_LRRK2"/>
</dbReference>
<dbReference type="Gene3D" id="2.130.10.10">
    <property type="entry name" value="YVTN repeat-like/Quinoprotein amine dehydrogenase"/>
    <property type="match status" value="1"/>
</dbReference>
<sequence length="1201" mass="136705">MRGWMSYRQKGGIVGRLAGLRDPKLFFILTDECLIFGFKDETHIDYDHPEVSFNVQHSAVIFSQDSTKQFELIGEKSRDHVTFTLDKSAEVALWVSSIQAQRTMFQGQEEKLIAGKKATKQHVNERKRLPPPNLSEGGAATNQKNGSISNHENSHTASEDNAVFDDPLRSSKFSLSSSTFDDYEWDGDTLSPSAVNIEETNKLTMLTKELNETKKDLAKCRDRITSYQEVLASRDRQLFEMQDQLDPGESLSLEQTEAYKSIEEQLKSYRDQNALLNEEVLKLHDMFNKSQKNTQQQQNKAKKLAIELQHYKRDYLGALASCVQRPLVEPDDDARLVISEREKHIANLKSLAREVKMSNDKVLGCSVPSLGKHEHIDAFGFIRSLPNEPIQFQYLSLHLRDSIDALTENNEDNPQNLNKWRNFIRDNSEHFDVTNQLRKLILNGIPGQYRAYIWQKMIHYYVADIKIAAGEGYFEDLLLHQDHMKEDKEFAKTLKQIAMDVPRTMPANRDFMLEGSPLQERLSRVLIAFCMHCTKIGYCQGFNFLAGGCLLFLEEEDAFWFLVAVTEHLFPPHYYHNGLSGLLADQYMLQEILQQVLPRFSQHLQRFPEVDLAAVTTGWFLGLYFDCLPFRTVIRVWDCFLAHGHEAMFRVACGIIKQFEHELLEINDPSQLLHAIKNIPKLCYHRKQLIKDSFNLSNFPFFDDIEEQRGYIEADLIDKHEEKMKQRREFDERMILFEQFDEGKGDDLSWSFDCGLNLNDVNGGHVLLSGNCSLAQNSQVFEADFEQSSLKKLALPITSRVMCVHLITDDVIVVGLFSRKLQAYSLSESPVSWSMSLSDVVLCMTLIDDVLFVGTCDGKLHILQVEDAKRKPVHKDSIELSKRPTSSMCSIPEANLLWVASGPAIYVINTETYETDGFFLISTTMVQVSHMVRCYANEPDRRLVWVATRGSSVLQLRNASVYNGPPVLVYDIVKDTHLSPLYPMTPEEPGPANLQFERIFSMLVSSNGKLWVGTSKGNIKVYETVVKRVTKEGVDEESQEEESLENVLIFIKSPTSKPVRYIIQSRTNDENLLLTCAGGCDEPGALTWWTEDGIRKDFRYQDDPEPNMASRSISMPALQDPTTARMSDLLNKFSEDDAASSRSSESSSRSLDLKRGEMGGSGGTDAWKSAMKNAAATAMRTYRDKKPAMKKFMNVFGGNQS</sequence>
<feature type="compositionally biased region" description="Polar residues" evidence="3">
    <location>
        <begin position="140"/>
        <end position="151"/>
    </location>
</feature>
<dbReference type="EMBL" id="LR790976">
    <property type="protein sequence ID" value="CAB3266838.1"/>
    <property type="molecule type" value="mRNA"/>
</dbReference>
<dbReference type="PANTHER" id="PTHR47219">
    <property type="entry name" value="RAB GTPASE-ACTIVATING PROTEIN 1-LIKE"/>
    <property type="match status" value="1"/>
</dbReference>
<dbReference type="Pfam" id="PF00566">
    <property type="entry name" value="RabGAP-TBC"/>
    <property type="match status" value="1"/>
</dbReference>
<dbReference type="SUPFAM" id="SSF69322">
    <property type="entry name" value="Tricorn protease domain 2"/>
    <property type="match status" value="1"/>
</dbReference>
<dbReference type="FunFam" id="1.10.8.270:FF:000026">
    <property type="entry name" value="TBC (Tre-2/Bub2/Cdc16) domain family"/>
    <property type="match status" value="1"/>
</dbReference>
<dbReference type="PROSITE" id="PS50086">
    <property type="entry name" value="TBC_RABGAP"/>
    <property type="match status" value="1"/>
</dbReference>
<evidence type="ECO:0000256" key="3">
    <source>
        <dbReference type="SAM" id="MobiDB-lite"/>
    </source>
</evidence>
<dbReference type="PANTHER" id="PTHR47219:SF20">
    <property type="entry name" value="TBC1 DOMAIN FAMILY MEMBER 2B"/>
    <property type="match status" value="1"/>
</dbReference>
<name>A0A6F9DUY1_9ASCI</name>
<dbReference type="InterPro" id="IPR050302">
    <property type="entry name" value="Rab_GAP_TBC_domain"/>
</dbReference>
<accession>A0A6F9DUY1</accession>
<feature type="region of interest" description="Disordered" evidence="3">
    <location>
        <begin position="116"/>
        <end position="163"/>
    </location>
</feature>
<keyword evidence="2" id="KW-0175">Coiled coil</keyword>
<dbReference type="InterPro" id="IPR001849">
    <property type="entry name" value="PH_domain"/>
</dbReference>
<dbReference type="PROSITE" id="PS50003">
    <property type="entry name" value="PH_DOMAIN"/>
    <property type="match status" value="1"/>
</dbReference>
<dbReference type="Gene3D" id="1.10.472.80">
    <property type="entry name" value="Ypt/Rab-GAP domain of gyp1p, domain 3"/>
    <property type="match status" value="1"/>
</dbReference>
<organism evidence="6">
    <name type="scientific">Phallusia mammillata</name>
    <dbReference type="NCBI Taxonomy" id="59560"/>
    <lineage>
        <taxon>Eukaryota</taxon>
        <taxon>Metazoa</taxon>
        <taxon>Chordata</taxon>
        <taxon>Tunicata</taxon>
        <taxon>Ascidiacea</taxon>
        <taxon>Phlebobranchia</taxon>
        <taxon>Ascidiidae</taxon>
        <taxon>Phallusia</taxon>
    </lineage>
</organism>
<evidence type="ECO:0000313" key="6">
    <source>
        <dbReference type="EMBL" id="CAB3266838.1"/>
    </source>
</evidence>
<dbReference type="Pfam" id="PF23748">
    <property type="entry name" value="Beta-prop_LRRK2"/>
    <property type="match status" value="1"/>
</dbReference>
<dbReference type="InterPro" id="IPR000195">
    <property type="entry name" value="Rab-GAP-TBC_dom"/>
</dbReference>
<gene>
    <name evidence="6" type="primary">Tbc1d2b-002</name>
</gene>